<dbReference type="AlphaFoldDB" id="A0A1H3DX05"/>
<organism evidence="1 2">
    <name type="scientific">Nitrosomonas halophila</name>
    <dbReference type="NCBI Taxonomy" id="44576"/>
    <lineage>
        <taxon>Bacteria</taxon>
        <taxon>Pseudomonadati</taxon>
        <taxon>Pseudomonadota</taxon>
        <taxon>Betaproteobacteria</taxon>
        <taxon>Nitrosomonadales</taxon>
        <taxon>Nitrosomonadaceae</taxon>
        <taxon>Nitrosomonas</taxon>
    </lineage>
</organism>
<gene>
    <name evidence="1" type="ORF">SAMN05421881_100652</name>
</gene>
<reference evidence="1 2" key="1">
    <citation type="submission" date="2016-10" db="EMBL/GenBank/DDBJ databases">
        <authorList>
            <person name="de Groot N.N."/>
        </authorList>
    </citation>
    <scope>NUCLEOTIDE SEQUENCE [LARGE SCALE GENOMIC DNA]</scope>
    <source>
        <strain evidence="1 2">Nm1</strain>
    </source>
</reference>
<sequence>MKIKRSKNKEIKVTKTMIIRAVASSTAIETGQPIPVIEAKLKAGSTKFRHLVLAP</sequence>
<dbReference type="Proteomes" id="UP000198640">
    <property type="component" value="Unassembled WGS sequence"/>
</dbReference>
<evidence type="ECO:0000313" key="1">
    <source>
        <dbReference type="EMBL" id="SDX70921.1"/>
    </source>
</evidence>
<evidence type="ECO:0000313" key="2">
    <source>
        <dbReference type="Proteomes" id="UP000198640"/>
    </source>
</evidence>
<proteinExistence type="predicted"/>
<name>A0A1H3DX05_9PROT</name>
<dbReference type="RefSeq" id="WP_176973901.1">
    <property type="nucleotide sequence ID" value="NZ_FNOY01000006.1"/>
</dbReference>
<dbReference type="STRING" id="44576.SAMN05421881_100652"/>
<dbReference type="EMBL" id="FNOY01000006">
    <property type="protein sequence ID" value="SDX70921.1"/>
    <property type="molecule type" value="Genomic_DNA"/>
</dbReference>
<protein>
    <submittedName>
        <fullName evidence="1">Uncharacterized protein</fullName>
    </submittedName>
</protein>
<accession>A0A1H3DX05</accession>
<keyword evidence="2" id="KW-1185">Reference proteome</keyword>